<dbReference type="Pfam" id="PF01868">
    <property type="entry name" value="RNase_P-MRP_p29"/>
    <property type="match status" value="1"/>
</dbReference>
<evidence type="ECO:0000256" key="3">
    <source>
        <dbReference type="ARBA" id="ARBA00006181"/>
    </source>
</evidence>
<evidence type="ECO:0000256" key="5">
    <source>
        <dbReference type="ARBA" id="ARBA00046486"/>
    </source>
</evidence>
<dbReference type="InterPro" id="IPR016848">
    <property type="entry name" value="RNase_P/MRP_Rpp29-subunit"/>
</dbReference>
<dbReference type="InterPro" id="IPR036980">
    <property type="entry name" value="RNase_P/MRP_Rpp29_sf"/>
</dbReference>
<dbReference type="EMBL" id="OZ034833">
    <property type="protein sequence ID" value="CAL1675011.1"/>
    <property type="molecule type" value="Genomic_DNA"/>
</dbReference>
<evidence type="ECO:0000256" key="2">
    <source>
        <dbReference type="ARBA" id="ARBA00004123"/>
    </source>
</evidence>
<accession>A0AAV2N6A4</accession>
<protein>
    <recommendedName>
        <fullName evidence="4">Ribonuclease P protein subunit p29</fullName>
    </recommendedName>
</protein>
<comment type="similarity">
    <text evidence="3">Belongs to the eukaryotic/archaeal RNase P protein component 1 family.</text>
</comment>
<dbReference type="SMART" id="SM00538">
    <property type="entry name" value="POP4"/>
    <property type="match status" value="1"/>
</dbReference>
<gene>
    <name evidence="6" type="ORF">LPLAT_LOCUS1522</name>
</gene>
<dbReference type="GO" id="GO:0005634">
    <property type="term" value="C:nucleus"/>
    <property type="evidence" value="ECO:0007669"/>
    <property type="project" value="UniProtKB-SubCell"/>
</dbReference>
<dbReference type="GO" id="GO:0030677">
    <property type="term" value="C:ribonuclease P complex"/>
    <property type="evidence" value="ECO:0007669"/>
    <property type="project" value="InterPro"/>
</dbReference>
<dbReference type="PANTHER" id="PTHR13348">
    <property type="entry name" value="RIBONUCLEASE P SUBUNIT P29"/>
    <property type="match status" value="1"/>
</dbReference>
<evidence type="ECO:0000313" key="6">
    <source>
        <dbReference type="EMBL" id="CAL1675011.1"/>
    </source>
</evidence>
<evidence type="ECO:0000313" key="7">
    <source>
        <dbReference type="Proteomes" id="UP001497644"/>
    </source>
</evidence>
<comment type="subcellular location">
    <subcellularLocation>
        <location evidence="2">Nucleus</location>
    </subcellularLocation>
</comment>
<dbReference type="GO" id="GO:0000172">
    <property type="term" value="C:ribonuclease MRP complex"/>
    <property type="evidence" value="ECO:0007669"/>
    <property type="project" value="InterPro"/>
</dbReference>
<sequence>MSQQAKLCTPLPRNLTNHIKICENSEQYVVNFLQNLLPPSDCKSISDEMRKTFIFNKFKVKRKRKKDHKGKFLSARKRLHFDLGKVGHKSQIKYSDLLPLNQLWLNYMRRMLGVESFTSIPENPNNPNWENVNQQLIKADFHGAKISIGKSKCPTLVGLTGIVIQDTKNTFRICGLDNVIRTIPKDVVKINIHLDNGVILKAFGRQLSIRPVERAVKKYKNTRIVQL</sequence>
<comment type="subunit">
    <text evidence="5">Component of nuclear RNase P and RNase MRP ribonucleoproteins. RNase P consists of a catalytic RNA moiety and 10 different protein chains; POP1, POP4, POP5, POP7, RPP14, RPP21, RPP25, RPP30, RPP38 and RPP40. Within the RNase P complex, POP1, POP7 and RPP25 form the 'finger' subcomplex, POP5, RPP14, RPP40 and homodimeric RPP30 form the 'palm' subcomplex, and RPP21, POP4 and RPP38 form the 'wrist' subcomplex. All subunits of the RNase P complex interact with the catalytic RNA. Several subunits of RNase P are also part of the RNase MRP complex. RNase MRP consists of a catalytic RNA moiety and about 8 protein subunits; POP1, POP7, RPP25, RPP30, RPP38, RPP40 and possibly also POP4 and POP5.</text>
</comment>
<evidence type="ECO:0000256" key="1">
    <source>
        <dbReference type="ARBA" id="ARBA00002435"/>
    </source>
</evidence>
<dbReference type="SUPFAM" id="SSF101744">
    <property type="entry name" value="Rof/RNase P subunit-like"/>
    <property type="match status" value="1"/>
</dbReference>
<organism evidence="6 7">
    <name type="scientific">Lasius platythorax</name>
    <dbReference type="NCBI Taxonomy" id="488582"/>
    <lineage>
        <taxon>Eukaryota</taxon>
        <taxon>Metazoa</taxon>
        <taxon>Ecdysozoa</taxon>
        <taxon>Arthropoda</taxon>
        <taxon>Hexapoda</taxon>
        <taxon>Insecta</taxon>
        <taxon>Pterygota</taxon>
        <taxon>Neoptera</taxon>
        <taxon>Endopterygota</taxon>
        <taxon>Hymenoptera</taxon>
        <taxon>Apocrita</taxon>
        <taxon>Aculeata</taxon>
        <taxon>Formicoidea</taxon>
        <taxon>Formicidae</taxon>
        <taxon>Formicinae</taxon>
        <taxon>Lasius</taxon>
        <taxon>Lasius</taxon>
    </lineage>
</organism>
<dbReference type="GO" id="GO:0006364">
    <property type="term" value="P:rRNA processing"/>
    <property type="evidence" value="ECO:0007669"/>
    <property type="project" value="TreeGrafter"/>
</dbReference>
<dbReference type="GO" id="GO:0033204">
    <property type="term" value="F:ribonuclease P RNA binding"/>
    <property type="evidence" value="ECO:0007669"/>
    <property type="project" value="InterPro"/>
</dbReference>
<dbReference type="GO" id="GO:0001682">
    <property type="term" value="P:tRNA 5'-leader removal"/>
    <property type="evidence" value="ECO:0007669"/>
    <property type="project" value="InterPro"/>
</dbReference>
<reference evidence="6" key="1">
    <citation type="submission" date="2024-04" db="EMBL/GenBank/DDBJ databases">
        <authorList>
            <consortium name="Molecular Ecology Group"/>
        </authorList>
    </citation>
    <scope>NUCLEOTIDE SEQUENCE</scope>
</reference>
<name>A0AAV2N6A4_9HYME</name>
<dbReference type="Proteomes" id="UP001497644">
    <property type="component" value="Chromosome 10"/>
</dbReference>
<dbReference type="PANTHER" id="PTHR13348:SF0">
    <property type="entry name" value="RIBONUCLEASE P PROTEIN SUBUNIT P29"/>
    <property type="match status" value="1"/>
</dbReference>
<comment type="function">
    <text evidence="1">Component of ribonuclease P, a ribonucleoprotein complex that generates mature tRNA molecules by cleaving their 5'-ends.</text>
</comment>
<dbReference type="InterPro" id="IPR002730">
    <property type="entry name" value="Rpp29/RNP1"/>
</dbReference>
<keyword evidence="7" id="KW-1185">Reference proteome</keyword>
<dbReference type="InterPro" id="IPR023534">
    <property type="entry name" value="Rof/RNase_P-like"/>
</dbReference>
<dbReference type="AlphaFoldDB" id="A0AAV2N6A4"/>
<proteinExistence type="inferred from homology"/>
<evidence type="ECO:0000256" key="4">
    <source>
        <dbReference type="ARBA" id="ARBA00016225"/>
    </source>
</evidence>
<dbReference type="Gene3D" id="2.30.30.210">
    <property type="entry name" value="Ribonuclease P/MRP, subunit p29"/>
    <property type="match status" value="1"/>
</dbReference>